<accession>A0A3M7QTX2</accession>
<reference evidence="1 2" key="1">
    <citation type="journal article" date="2018" name="Sci. Rep.">
        <title>Genomic signatures of local adaptation to the degree of environmental predictability in rotifers.</title>
        <authorList>
            <person name="Franch-Gras L."/>
            <person name="Hahn C."/>
            <person name="Garcia-Roger E.M."/>
            <person name="Carmona M.J."/>
            <person name="Serra M."/>
            <person name="Gomez A."/>
        </authorList>
    </citation>
    <scope>NUCLEOTIDE SEQUENCE [LARGE SCALE GENOMIC DNA]</scope>
    <source>
        <strain evidence="1">HYR1</strain>
    </source>
</reference>
<evidence type="ECO:0000313" key="1">
    <source>
        <dbReference type="EMBL" id="RNA14806.1"/>
    </source>
</evidence>
<dbReference type="EMBL" id="REGN01005106">
    <property type="protein sequence ID" value="RNA14806.1"/>
    <property type="molecule type" value="Genomic_DNA"/>
</dbReference>
<dbReference type="Proteomes" id="UP000276133">
    <property type="component" value="Unassembled WGS sequence"/>
</dbReference>
<organism evidence="1 2">
    <name type="scientific">Brachionus plicatilis</name>
    <name type="common">Marine rotifer</name>
    <name type="synonym">Brachionus muelleri</name>
    <dbReference type="NCBI Taxonomy" id="10195"/>
    <lineage>
        <taxon>Eukaryota</taxon>
        <taxon>Metazoa</taxon>
        <taxon>Spiralia</taxon>
        <taxon>Gnathifera</taxon>
        <taxon>Rotifera</taxon>
        <taxon>Eurotatoria</taxon>
        <taxon>Monogononta</taxon>
        <taxon>Pseudotrocha</taxon>
        <taxon>Ploima</taxon>
        <taxon>Brachionidae</taxon>
        <taxon>Brachionus</taxon>
    </lineage>
</organism>
<evidence type="ECO:0000313" key="2">
    <source>
        <dbReference type="Proteomes" id="UP000276133"/>
    </source>
</evidence>
<keyword evidence="2" id="KW-1185">Reference proteome</keyword>
<sequence>MPTNGTQREESNDILIPSNEVKKSRINLTYFHYSIQHMFKILGYAFGTDTIKKVIKKIR</sequence>
<proteinExistence type="predicted"/>
<gene>
    <name evidence="1" type="ORF">BpHYR1_039250</name>
</gene>
<comment type="caution">
    <text evidence="1">The sequence shown here is derived from an EMBL/GenBank/DDBJ whole genome shotgun (WGS) entry which is preliminary data.</text>
</comment>
<dbReference type="AlphaFoldDB" id="A0A3M7QTX2"/>
<protein>
    <submittedName>
        <fullName evidence="1">Uncharacterized protein</fullName>
    </submittedName>
</protein>
<name>A0A3M7QTX2_BRAPC</name>